<accession>A0ABW3TD22</accession>
<dbReference type="SUPFAM" id="SSF159594">
    <property type="entry name" value="XCC0632-like"/>
    <property type="match status" value="1"/>
</dbReference>
<keyword evidence="4" id="KW-1185">Reference proteome</keyword>
<keyword evidence="3" id="KW-0449">Lipoprotein</keyword>
<reference evidence="4" key="1">
    <citation type="journal article" date="2019" name="Int. J. Syst. Evol. Microbiol.">
        <title>The Global Catalogue of Microorganisms (GCM) 10K type strain sequencing project: providing services to taxonomists for standard genome sequencing and annotation.</title>
        <authorList>
            <consortium name="The Broad Institute Genomics Platform"/>
            <consortium name="The Broad Institute Genome Sequencing Center for Infectious Disease"/>
            <person name="Wu L."/>
            <person name="Ma J."/>
        </authorList>
    </citation>
    <scope>NUCLEOTIDE SEQUENCE [LARGE SCALE GENOMIC DNA]</scope>
    <source>
        <strain evidence="4">CCUG 55328</strain>
    </source>
</reference>
<evidence type="ECO:0000313" key="4">
    <source>
        <dbReference type="Proteomes" id="UP001597151"/>
    </source>
</evidence>
<evidence type="ECO:0000256" key="1">
    <source>
        <dbReference type="SAM" id="SignalP"/>
    </source>
</evidence>
<proteinExistence type="predicted"/>
<organism evidence="3 4">
    <name type="scientific">Seohaeicola saemankumensis</name>
    <dbReference type="NCBI Taxonomy" id="481181"/>
    <lineage>
        <taxon>Bacteria</taxon>
        <taxon>Pseudomonadati</taxon>
        <taxon>Pseudomonadota</taxon>
        <taxon>Alphaproteobacteria</taxon>
        <taxon>Rhodobacterales</taxon>
        <taxon>Roseobacteraceae</taxon>
        <taxon>Seohaeicola</taxon>
    </lineage>
</organism>
<dbReference type="PROSITE" id="PS51257">
    <property type="entry name" value="PROKAR_LIPOPROTEIN"/>
    <property type="match status" value="1"/>
</dbReference>
<keyword evidence="1" id="KW-0732">Signal</keyword>
<dbReference type="Gene3D" id="3.40.50.10610">
    <property type="entry name" value="ABC-type transport auxiliary lipoprotein component"/>
    <property type="match status" value="1"/>
</dbReference>
<evidence type="ECO:0000313" key="3">
    <source>
        <dbReference type="EMBL" id="MFD1194665.1"/>
    </source>
</evidence>
<dbReference type="EMBL" id="JBHTKR010000003">
    <property type="protein sequence ID" value="MFD1194665.1"/>
    <property type="molecule type" value="Genomic_DNA"/>
</dbReference>
<evidence type="ECO:0000259" key="2">
    <source>
        <dbReference type="Pfam" id="PF03886"/>
    </source>
</evidence>
<dbReference type="RefSeq" id="WP_380790434.1">
    <property type="nucleotide sequence ID" value="NZ_JBHTKR010000003.1"/>
</dbReference>
<comment type="caution">
    <text evidence="3">The sequence shown here is derived from an EMBL/GenBank/DDBJ whole genome shotgun (WGS) entry which is preliminary data.</text>
</comment>
<feature type="signal peptide" evidence="1">
    <location>
        <begin position="1"/>
        <end position="28"/>
    </location>
</feature>
<dbReference type="Proteomes" id="UP001597151">
    <property type="component" value="Unassembled WGS sequence"/>
</dbReference>
<protein>
    <submittedName>
        <fullName evidence="3">ABC-type transport auxiliary lipoprotein family protein</fullName>
    </submittedName>
</protein>
<name>A0ABW3TD22_9RHOB</name>
<feature type="domain" description="ABC-type transport auxiliary lipoprotein component" evidence="2">
    <location>
        <begin position="36"/>
        <end position="197"/>
    </location>
</feature>
<gene>
    <name evidence="3" type="ORF">ACFQ3C_08275</name>
</gene>
<dbReference type="InterPro" id="IPR005586">
    <property type="entry name" value="ABC_trans_aux"/>
</dbReference>
<dbReference type="Pfam" id="PF03886">
    <property type="entry name" value="ABC_trans_aux"/>
    <property type="match status" value="1"/>
</dbReference>
<feature type="chain" id="PRO_5047226681" evidence="1">
    <location>
        <begin position="29"/>
        <end position="210"/>
    </location>
</feature>
<sequence length="210" mass="22309">MTLIRTALPAVFALTLAGCSALSSLTDATTPLDAFELRAPVALPAVQGSVRRDLVIETPTAGGALDTDRIMIRPGPFQAQYLPGARWTDTAPVMLQNLMLRSFEDTNALRYVGRRPLGGTGDYVLVSELTDFQAELAAEGQAVTTRVRLTARLVRESDASVIGSRTVQTTAQAASTDTLAVVESFDQATGAALQDLAGWALRLIGVRFTS</sequence>